<reference evidence="1" key="1">
    <citation type="submission" date="2022-12" db="EMBL/GenBank/DDBJ databases">
        <title>Paracoccus onchidii sp. nov., isolated from a marine invertebrate from the South China Sea.</title>
        <authorList>
            <person name="Xu S."/>
            <person name="Liu Z."/>
            <person name="Xu Y."/>
        </authorList>
    </citation>
    <scope>NUCLEOTIDE SEQUENCE</scope>
    <source>
        <strain evidence="1">Z330</strain>
    </source>
</reference>
<dbReference type="Pfam" id="PF13641">
    <property type="entry name" value="Glyco_tranf_2_3"/>
    <property type="match status" value="1"/>
</dbReference>
<gene>
    <name evidence="1" type="ORF">PAF17_05160</name>
</gene>
<dbReference type="RefSeq" id="WP_271888024.1">
    <property type="nucleotide sequence ID" value="NZ_JAQBIE010000005.1"/>
</dbReference>
<name>A0ABT4ZC12_9RHOB</name>
<sequence length="332" mass="36051">MTTVLTVILNWRTPSMTLKSAEAAIAAMDGIDGDIIIVDNDSQDGSEDFIRNAVAERGWARVRVIQAGQNGGFGAGNNVGIRAGLATGARPDYVYLLNSDAFPAPDAIQVLVDHMQANPETGLAGSYIHGTDDQPHVTCFRFPSVASEFEGSAQTGPVSRLLRHAIIPQPIPAETTAMDWVAGASLMMRQDMLDLIGAFDEEYFLYFEETDLCLRAARAGWRTDYVPASRVAHIGSASTGMKKWDRTPGYWFDSRWRYFRKNYGLGKAVAASLAQISGLSINRLRAALGNAPRNGPRGHMRDLLVHDLRALCTGIAPASIHSPEASVTERTT</sequence>
<dbReference type="EMBL" id="JAQBIE010000005">
    <property type="protein sequence ID" value="MDB6176894.1"/>
    <property type="molecule type" value="Genomic_DNA"/>
</dbReference>
<proteinExistence type="predicted"/>
<dbReference type="CDD" id="cd04186">
    <property type="entry name" value="GT_2_like_c"/>
    <property type="match status" value="1"/>
</dbReference>
<evidence type="ECO:0000313" key="1">
    <source>
        <dbReference type="EMBL" id="MDB6176894.1"/>
    </source>
</evidence>
<evidence type="ECO:0000313" key="2">
    <source>
        <dbReference type="Proteomes" id="UP001165641"/>
    </source>
</evidence>
<keyword evidence="2" id="KW-1185">Reference proteome</keyword>
<dbReference type="InterPro" id="IPR029044">
    <property type="entry name" value="Nucleotide-diphossugar_trans"/>
</dbReference>
<dbReference type="SUPFAM" id="SSF53448">
    <property type="entry name" value="Nucleotide-diphospho-sugar transferases"/>
    <property type="match status" value="1"/>
</dbReference>
<organism evidence="1 2">
    <name type="scientific">Paracoccus onchidii</name>
    <dbReference type="NCBI Taxonomy" id="3017813"/>
    <lineage>
        <taxon>Bacteria</taxon>
        <taxon>Pseudomonadati</taxon>
        <taxon>Pseudomonadota</taxon>
        <taxon>Alphaproteobacteria</taxon>
        <taxon>Rhodobacterales</taxon>
        <taxon>Paracoccaceae</taxon>
        <taxon>Paracoccus</taxon>
    </lineage>
</organism>
<dbReference type="PANTHER" id="PTHR43179:SF7">
    <property type="entry name" value="RHAMNOSYLTRANSFERASE WBBL"/>
    <property type="match status" value="1"/>
</dbReference>
<accession>A0ABT4ZC12</accession>
<dbReference type="Gene3D" id="3.90.550.10">
    <property type="entry name" value="Spore Coat Polysaccharide Biosynthesis Protein SpsA, Chain A"/>
    <property type="match status" value="1"/>
</dbReference>
<dbReference type="PANTHER" id="PTHR43179">
    <property type="entry name" value="RHAMNOSYLTRANSFERASE WBBL"/>
    <property type="match status" value="1"/>
</dbReference>
<protein>
    <submittedName>
        <fullName evidence="1">Glycosyltransferase family 2 protein</fullName>
    </submittedName>
</protein>
<comment type="caution">
    <text evidence="1">The sequence shown here is derived from an EMBL/GenBank/DDBJ whole genome shotgun (WGS) entry which is preliminary data.</text>
</comment>
<dbReference type="Proteomes" id="UP001165641">
    <property type="component" value="Unassembled WGS sequence"/>
</dbReference>